<dbReference type="AlphaFoldDB" id="A0A444X340"/>
<evidence type="ECO:0000313" key="1">
    <source>
        <dbReference type="EMBL" id="RYQ84098.1"/>
    </source>
</evidence>
<protein>
    <recommendedName>
        <fullName evidence="3">Reverse transcriptase domain-containing protein</fullName>
    </recommendedName>
</protein>
<accession>A0A444X340</accession>
<dbReference type="PANTHER" id="PTHR34456:SF13">
    <property type="entry name" value="REVERSE TRANSCRIPTASE DOMAIN-CONTAINING PROTEIN"/>
    <property type="match status" value="1"/>
</dbReference>
<dbReference type="Proteomes" id="UP000289738">
    <property type="component" value="Chromosome B10"/>
</dbReference>
<dbReference type="PANTHER" id="PTHR34456">
    <property type="entry name" value="MITOVIRUS RNA-DEPENDENT RNA POLYMERASE"/>
    <property type="match status" value="1"/>
</dbReference>
<name>A0A444X340_ARAHY</name>
<comment type="caution">
    <text evidence="1">The sequence shown here is derived from an EMBL/GenBank/DDBJ whole genome shotgun (WGS) entry which is preliminary data.</text>
</comment>
<evidence type="ECO:0008006" key="3">
    <source>
        <dbReference type="Google" id="ProtNLM"/>
    </source>
</evidence>
<gene>
    <name evidence="1" type="ORF">Ahy_B10g103003</name>
</gene>
<dbReference type="InterPro" id="IPR043502">
    <property type="entry name" value="DNA/RNA_pol_sf"/>
</dbReference>
<reference evidence="1 2" key="1">
    <citation type="submission" date="2019-01" db="EMBL/GenBank/DDBJ databases">
        <title>Sequencing of cultivated peanut Arachis hypogaea provides insights into genome evolution and oil improvement.</title>
        <authorList>
            <person name="Chen X."/>
        </authorList>
    </citation>
    <scope>NUCLEOTIDE SEQUENCE [LARGE SCALE GENOMIC DNA]</scope>
    <source>
        <strain evidence="2">cv. Fuhuasheng</strain>
        <tissue evidence="1">Leaves</tissue>
    </source>
</reference>
<dbReference type="EMBL" id="SDMP01000020">
    <property type="protein sequence ID" value="RYQ84098.1"/>
    <property type="molecule type" value="Genomic_DNA"/>
</dbReference>
<evidence type="ECO:0000313" key="2">
    <source>
        <dbReference type="Proteomes" id="UP000289738"/>
    </source>
</evidence>
<dbReference type="SUPFAM" id="SSF56672">
    <property type="entry name" value="DNA/RNA polymerases"/>
    <property type="match status" value="1"/>
</dbReference>
<dbReference type="InterPro" id="IPR008686">
    <property type="entry name" value="RNA_pol_mitovir"/>
</dbReference>
<organism evidence="1 2">
    <name type="scientific">Arachis hypogaea</name>
    <name type="common">Peanut</name>
    <dbReference type="NCBI Taxonomy" id="3818"/>
    <lineage>
        <taxon>Eukaryota</taxon>
        <taxon>Viridiplantae</taxon>
        <taxon>Streptophyta</taxon>
        <taxon>Embryophyta</taxon>
        <taxon>Tracheophyta</taxon>
        <taxon>Spermatophyta</taxon>
        <taxon>Magnoliopsida</taxon>
        <taxon>eudicotyledons</taxon>
        <taxon>Gunneridae</taxon>
        <taxon>Pentapetalae</taxon>
        <taxon>rosids</taxon>
        <taxon>fabids</taxon>
        <taxon>Fabales</taxon>
        <taxon>Fabaceae</taxon>
        <taxon>Papilionoideae</taxon>
        <taxon>50 kb inversion clade</taxon>
        <taxon>dalbergioids sensu lato</taxon>
        <taxon>Dalbergieae</taxon>
        <taxon>Pterocarpus clade</taxon>
        <taxon>Arachis</taxon>
    </lineage>
</organism>
<proteinExistence type="predicted"/>
<sequence length="437" mass="48848">MKIPSNTGRLCAACTGDGKRRLFAVGNYINQRLLAPFHDWLATCLRRIPMDGTYDQLSPLDRLEGSTGVIYSVDLKAATDRWPLLLLFELTQVLFGRSFASSAVNSALATNIFQVAFVKKRTLVSFIAGQPLGYRSSWPLFALSHHLVVWVAAEQEYPGKVFKKYAVLGDDVVIADPKVASRYETLVHRLGVKVSAAKSIRSPVGACEFAKRFRVDNLTVDLSPVSMRKAADVKSPIGWYNYVISMPKSVRLSTLLRIGGFGFKAASRPIGCPTHGKRGRRLLVMLLMFYTKCFSLETSLSIVLGRPIPPQCVGALVHALLEHFAPKELKVPPIEVFAYPGMAEFNEYSVMQGWMRQYLSYLKWYSLLYTRPVSLGDFFEAPVYTDTWFSKSIDPDVFRFGVAFRVVDMATRACNKPSLLLPVVEEPPIVDSFVMSD</sequence>
<keyword evidence="2" id="KW-1185">Reference proteome</keyword>
<dbReference type="Pfam" id="PF05919">
    <property type="entry name" value="Mitovir_RNA_pol"/>
    <property type="match status" value="1"/>
</dbReference>